<dbReference type="EMBL" id="MK016493">
    <property type="protein sequence ID" value="AYQ99261.1"/>
    <property type="molecule type" value="Genomic_DNA"/>
</dbReference>
<name>A0A3G3LYR3_9CAUD</name>
<keyword evidence="1" id="KW-1133">Transmembrane helix</keyword>
<evidence type="ECO:0000313" key="3">
    <source>
        <dbReference type="Proteomes" id="UP000279277"/>
    </source>
</evidence>
<dbReference type="GeneID" id="77952977"/>
<protein>
    <recommendedName>
        <fullName evidence="4">Holin</fullName>
    </recommendedName>
</protein>
<evidence type="ECO:0000256" key="1">
    <source>
        <dbReference type="SAM" id="Phobius"/>
    </source>
</evidence>
<sequence length="70" mass="7415">MHSKITSTVIIIVAVVWALNFTAPLVITNYKPAPELNIAFMAIIGVLTAKGGKKDVDTDKDKDGANDAST</sequence>
<keyword evidence="1" id="KW-0472">Membrane</keyword>
<keyword evidence="3" id="KW-1185">Reference proteome</keyword>
<accession>A0A3G3LYR3</accession>
<feature type="transmembrane region" description="Helical" evidence="1">
    <location>
        <begin position="7"/>
        <end position="27"/>
    </location>
</feature>
<dbReference type="RefSeq" id="YP_010676616.1">
    <property type="nucleotide sequence ID" value="NC_071014.1"/>
</dbReference>
<gene>
    <name evidence="2" type="primary">41</name>
    <name evidence="2" type="ORF">PBI_CANTARE_41</name>
</gene>
<reference evidence="2 3" key="1">
    <citation type="submission" date="2018-10" db="EMBL/GenBank/DDBJ databases">
        <authorList>
            <person name="Zack K."/>
            <person name="Garlena R.A."/>
            <person name="Russell D.A."/>
            <person name="Pope W.H."/>
            <person name="Jacobs-Sera D."/>
            <person name="Hatfull G.F."/>
        </authorList>
    </citation>
    <scope>NUCLEOTIDE SEQUENCE [LARGE SCALE GENOMIC DNA]</scope>
</reference>
<keyword evidence="1" id="KW-0812">Transmembrane</keyword>
<proteinExistence type="predicted"/>
<organism evidence="2 3">
    <name type="scientific">Brevibacterium phage Cantare</name>
    <dbReference type="NCBI Taxonomy" id="2338395"/>
    <lineage>
        <taxon>Viruses</taxon>
        <taxon>Duplodnaviria</taxon>
        <taxon>Heunggongvirae</taxon>
        <taxon>Uroviricota</taxon>
        <taxon>Caudoviricetes</taxon>
        <taxon>Cantarevirus</taxon>
        <taxon>Cantarevirus cantare</taxon>
    </lineage>
</organism>
<evidence type="ECO:0000313" key="2">
    <source>
        <dbReference type="EMBL" id="AYQ99261.1"/>
    </source>
</evidence>
<dbReference type="KEGG" id="vg:77952977"/>
<evidence type="ECO:0008006" key="4">
    <source>
        <dbReference type="Google" id="ProtNLM"/>
    </source>
</evidence>
<dbReference type="Proteomes" id="UP000279277">
    <property type="component" value="Segment"/>
</dbReference>